<accession>A0A080YXP4</accession>
<feature type="compositionally biased region" description="Basic and acidic residues" evidence="1">
    <location>
        <begin position="218"/>
        <end position="246"/>
    </location>
</feature>
<evidence type="ECO:0000313" key="3">
    <source>
        <dbReference type="Proteomes" id="UP000028582"/>
    </source>
</evidence>
<dbReference type="OrthoDB" id="129032at2759"/>
<sequence>MSRARYMAILNIFSKSKSNNDDTEQHWKAPLSHDRNIAHIGELVRRLCAEIGFVQHETIASQDDDMIRLRSAPVGEIGPTHADAYEASPRVVMPHYAQLTLGIEKDHLSDEDFTPGDEGAVLDDHKALKTRKQSGKLYYIRRINKRKEGRLGKLDDLREHAKLRKVETGEKVENVESDEKMENVDNDEEVDSDKKVESAESGEIVESVEASKNVESGHSVEESECGEKRDREVEKQASKSKVESVKSAENVENTDTVESVGSTEYLEGVDTMANSEGYFDGYKPRKRASQHIAEHDTMAVQQEKIVNIVAPFPKVPIKSWTEFDTILASFTKSHNLHSRVRSSEATYNRDDLAAAAATLHPIVLMSKLKSPKIRSPYESPYKSPNGPPYGSPYDEQSKETGVQKPIKEVVYVRLRRNERAHQVVLSSAEKYSYAKAMLEPLLDHLSSLSSAEFYQELNTWKETIELG</sequence>
<evidence type="ECO:0000256" key="1">
    <source>
        <dbReference type="SAM" id="MobiDB-lite"/>
    </source>
</evidence>
<feature type="region of interest" description="Disordered" evidence="1">
    <location>
        <begin position="375"/>
        <end position="400"/>
    </location>
</feature>
<proteinExistence type="predicted"/>
<dbReference type="AlphaFoldDB" id="A0A080YXP4"/>
<evidence type="ECO:0000313" key="2">
    <source>
        <dbReference type="EMBL" id="ETO59155.1"/>
    </source>
</evidence>
<name>A0A080YXP4_PHYNI</name>
<dbReference type="EMBL" id="ANJA01004335">
    <property type="protein sequence ID" value="ETO59155.1"/>
    <property type="molecule type" value="Genomic_DNA"/>
</dbReference>
<feature type="compositionally biased region" description="Basic and acidic residues" evidence="1">
    <location>
        <begin position="168"/>
        <end position="183"/>
    </location>
</feature>
<comment type="caution">
    <text evidence="2">The sequence shown here is derived from an EMBL/GenBank/DDBJ whole genome shotgun (WGS) entry which is preliminary data.</text>
</comment>
<organism evidence="2 3">
    <name type="scientific">Phytophthora nicotianae P1976</name>
    <dbReference type="NCBI Taxonomy" id="1317066"/>
    <lineage>
        <taxon>Eukaryota</taxon>
        <taxon>Sar</taxon>
        <taxon>Stramenopiles</taxon>
        <taxon>Oomycota</taxon>
        <taxon>Peronosporomycetes</taxon>
        <taxon>Peronosporales</taxon>
        <taxon>Peronosporaceae</taxon>
        <taxon>Phytophthora</taxon>
    </lineage>
</organism>
<dbReference type="Proteomes" id="UP000028582">
    <property type="component" value="Unassembled WGS sequence"/>
</dbReference>
<reference evidence="2 3" key="1">
    <citation type="submission" date="2013-11" db="EMBL/GenBank/DDBJ databases">
        <title>The Genome Sequence of Phytophthora parasitica P1976.</title>
        <authorList>
            <consortium name="The Broad Institute Genomics Platform"/>
            <person name="Russ C."/>
            <person name="Tyler B."/>
            <person name="Panabieres F."/>
            <person name="Shan W."/>
            <person name="Tripathy S."/>
            <person name="Grunwald N."/>
            <person name="Machado M."/>
            <person name="Johnson C.S."/>
            <person name="Walker B."/>
            <person name="Young S."/>
            <person name="Zeng Q."/>
            <person name="Gargeya S."/>
            <person name="Fitzgerald M."/>
            <person name="Haas B."/>
            <person name="Abouelleil A."/>
            <person name="Allen A.W."/>
            <person name="Alvarado L."/>
            <person name="Arachchi H.M."/>
            <person name="Berlin A.M."/>
            <person name="Chapman S.B."/>
            <person name="Gainer-Dewar J."/>
            <person name="Goldberg J."/>
            <person name="Griggs A."/>
            <person name="Gujja S."/>
            <person name="Hansen M."/>
            <person name="Howarth C."/>
            <person name="Imamovic A."/>
            <person name="Ireland A."/>
            <person name="Larimer J."/>
            <person name="McCowan C."/>
            <person name="Murphy C."/>
            <person name="Pearson M."/>
            <person name="Poon T.W."/>
            <person name="Priest M."/>
            <person name="Roberts A."/>
            <person name="Saif S."/>
            <person name="Shea T."/>
            <person name="Sisk P."/>
            <person name="Sykes S."/>
            <person name="Wortman J."/>
            <person name="Nusbaum C."/>
            <person name="Birren B."/>
        </authorList>
    </citation>
    <scope>NUCLEOTIDE SEQUENCE [LARGE SCALE GENOMIC DNA]</scope>
    <source>
        <strain evidence="2 3">P1976</strain>
    </source>
</reference>
<feature type="region of interest" description="Disordered" evidence="1">
    <location>
        <begin position="168"/>
        <end position="256"/>
    </location>
</feature>
<protein>
    <submittedName>
        <fullName evidence="2">Uncharacterized protein</fullName>
    </submittedName>
</protein>
<gene>
    <name evidence="2" type="ORF">F444_22468</name>
</gene>